<proteinExistence type="predicted"/>
<dbReference type="OrthoDB" id="9803968at2"/>
<dbReference type="EMBL" id="VJYK02000112">
    <property type="protein sequence ID" value="MQS02751.1"/>
    <property type="molecule type" value="Genomic_DNA"/>
</dbReference>
<dbReference type="Gene3D" id="3.30.300.30">
    <property type="match status" value="1"/>
</dbReference>
<dbReference type="Gene3D" id="3.40.50.12780">
    <property type="entry name" value="N-terminal domain of ligase-like"/>
    <property type="match status" value="1"/>
</dbReference>
<protein>
    <submittedName>
        <fullName evidence="6">AMP-binding protein</fullName>
    </submittedName>
</protein>
<dbReference type="Pfam" id="PF13193">
    <property type="entry name" value="AMP-binding_C"/>
    <property type="match status" value="1"/>
</dbReference>
<reference evidence="6 7" key="1">
    <citation type="submission" date="2019-10" db="EMBL/GenBank/DDBJ databases">
        <title>Streptomyces sp. nov., a novel actinobacterium isolated from alkaline environment.</title>
        <authorList>
            <person name="Golinska P."/>
        </authorList>
    </citation>
    <scope>NUCLEOTIDE SEQUENCE [LARGE SCALE GENOMIC DNA]</scope>
    <source>
        <strain evidence="6 7">OF1</strain>
    </source>
</reference>
<sequence>MATIEATAVAAAVSFTALFAPGGTSRWAPTLAVMDEFTPWSDEDAARYRAAGIWRGVPLGDALTEAALTFPDRTAAVDRRRRVTHGEVRAEADEIARGLLARGLKPGDRFLVQLPNVVDFLTVAVGMFRAGVIPVFALPGHRQNEVRHLVEASGAVGYLTAGRFQGFDYRTLAHHAASLPGVRTVIVAGDSGDFTPLDRVRAQGADGGPLPEVDPSGVAFLLLSGGSTGKPKLIPRTHDDYLFNIAACARALEFGAESVYLAANPAAHNAALGCPGVLGALLVGGTAVLAASPSPDEVFPLIEREGVTHTTVVPALAALWSKVAAKRPVDMKRVLLQVGSSKFDEQAAKRAQSALGCRISNWFGIGEGLLTYTRLDDPEEVVHGTEGRPLSDLDELRLVDEELREVPAGEVGELVTRGPYTINGYWNAPEANRTSFTPDGFFRTGDLARLTPEGNLVVVGRAKDVINRGGEKVSADEVEGHLRSHEAIDDAAVVARPDAELGEAVLAFVVPGGGLGQAPSLVEIKRYLAGKGLAAFKLPDEVRELPVLPRTPVGKIDKVALRATAASG</sequence>
<dbReference type="InterPro" id="IPR050237">
    <property type="entry name" value="ATP-dep_AMP-bd_enzyme"/>
</dbReference>
<dbReference type="PANTHER" id="PTHR43767:SF1">
    <property type="entry name" value="NONRIBOSOMAL PEPTIDE SYNTHASE PES1 (EUROFUNG)-RELATED"/>
    <property type="match status" value="1"/>
</dbReference>
<evidence type="ECO:0000313" key="7">
    <source>
        <dbReference type="Proteomes" id="UP000320857"/>
    </source>
</evidence>
<evidence type="ECO:0000259" key="4">
    <source>
        <dbReference type="Pfam" id="PF00501"/>
    </source>
</evidence>
<dbReference type="PROSITE" id="PS00455">
    <property type="entry name" value="AMP_BINDING"/>
    <property type="match status" value="1"/>
</dbReference>
<dbReference type="PANTHER" id="PTHR43767">
    <property type="entry name" value="LONG-CHAIN-FATTY-ACID--COA LIGASE"/>
    <property type="match status" value="1"/>
</dbReference>
<dbReference type="InterPro" id="IPR025110">
    <property type="entry name" value="AMP-bd_C"/>
</dbReference>
<evidence type="ECO:0000259" key="5">
    <source>
        <dbReference type="Pfam" id="PF13193"/>
    </source>
</evidence>
<dbReference type="SUPFAM" id="SSF56801">
    <property type="entry name" value="Acetyl-CoA synthetase-like"/>
    <property type="match status" value="1"/>
</dbReference>
<dbReference type="InterPro" id="IPR045851">
    <property type="entry name" value="AMP-bd_C_sf"/>
</dbReference>
<keyword evidence="7" id="KW-1185">Reference proteome</keyword>
<dbReference type="GO" id="GO:0016878">
    <property type="term" value="F:acid-thiol ligase activity"/>
    <property type="evidence" value="ECO:0007669"/>
    <property type="project" value="UniProtKB-ARBA"/>
</dbReference>
<evidence type="ECO:0000256" key="2">
    <source>
        <dbReference type="ARBA" id="ARBA00022741"/>
    </source>
</evidence>
<accession>A0A5P0YR04</accession>
<gene>
    <name evidence="6" type="ORF">FNX44_012875</name>
</gene>
<evidence type="ECO:0000256" key="3">
    <source>
        <dbReference type="ARBA" id="ARBA00022840"/>
    </source>
</evidence>
<evidence type="ECO:0000256" key="1">
    <source>
        <dbReference type="ARBA" id="ARBA00022598"/>
    </source>
</evidence>
<dbReference type="InterPro" id="IPR020845">
    <property type="entry name" value="AMP-binding_CS"/>
</dbReference>
<feature type="domain" description="AMP-dependent synthetase/ligase" evidence="4">
    <location>
        <begin position="64"/>
        <end position="426"/>
    </location>
</feature>
<dbReference type="InterPro" id="IPR042099">
    <property type="entry name" value="ANL_N_sf"/>
</dbReference>
<organism evidence="6 7">
    <name type="scientific">Streptomyces alkaliterrae</name>
    <dbReference type="NCBI Taxonomy" id="2213162"/>
    <lineage>
        <taxon>Bacteria</taxon>
        <taxon>Bacillati</taxon>
        <taxon>Actinomycetota</taxon>
        <taxon>Actinomycetes</taxon>
        <taxon>Kitasatosporales</taxon>
        <taxon>Streptomycetaceae</taxon>
        <taxon>Streptomyces</taxon>
    </lineage>
</organism>
<keyword evidence="2" id="KW-0547">Nucleotide-binding</keyword>
<evidence type="ECO:0000313" key="6">
    <source>
        <dbReference type="EMBL" id="MQS02751.1"/>
    </source>
</evidence>
<keyword evidence="3" id="KW-0067">ATP-binding</keyword>
<keyword evidence="1" id="KW-0436">Ligase</keyword>
<dbReference type="AlphaFoldDB" id="A0A5P0YR04"/>
<dbReference type="Proteomes" id="UP000320857">
    <property type="component" value="Unassembled WGS sequence"/>
</dbReference>
<dbReference type="GO" id="GO:0005524">
    <property type="term" value="F:ATP binding"/>
    <property type="evidence" value="ECO:0007669"/>
    <property type="project" value="UniProtKB-KW"/>
</dbReference>
<dbReference type="FunFam" id="2.30.38.10:FF:000003">
    <property type="entry name" value="Vibriobactin-specific 2,3-dihydroxybenzoate-AMP ligase"/>
    <property type="match status" value="1"/>
</dbReference>
<dbReference type="InterPro" id="IPR000873">
    <property type="entry name" value="AMP-dep_synth/lig_dom"/>
</dbReference>
<feature type="domain" description="AMP-binding enzyme C-terminal" evidence="5">
    <location>
        <begin position="477"/>
        <end position="555"/>
    </location>
</feature>
<name>A0A5P0YR04_9ACTN</name>
<dbReference type="Pfam" id="PF00501">
    <property type="entry name" value="AMP-binding"/>
    <property type="match status" value="1"/>
</dbReference>
<comment type="caution">
    <text evidence="6">The sequence shown here is derived from an EMBL/GenBank/DDBJ whole genome shotgun (WGS) entry which is preliminary data.</text>
</comment>